<evidence type="ECO:0000256" key="1">
    <source>
        <dbReference type="SAM" id="MobiDB-lite"/>
    </source>
</evidence>
<protein>
    <submittedName>
        <fullName evidence="2">Uncharacterized protein</fullName>
    </submittedName>
</protein>
<feature type="compositionally biased region" description="Basic and acidic residues" evidence="1">
    <location>
        <begin position="71"/>
        <end position="86"/>
    </location>
</feature>
<dbReference type="Proteomes" id="UP000799779">
    <property type="component" value="Unassembled WGS sequence"/>
</dbReference>
<dbReference type="EMBL" id="ML977604">
    <property type="protein sequence ID" value="KAF1998342.1"/>
    <property type="molecule type" value="Genomic_DNA"/>
</dbReference>
<feature type="region of interest" description="Disordered" evidence="1">
    <location>
        <begin position="228"/>
        <end position="261"/>
    </location>
</feature>
<reference evidence="2" key="1">
    <citation type="journal article" date="2020" name="Stud. Mycol.">
        <title>101 Dothideomycetes genomes: a test case for predicting lifestyles and emergence of pathogens.</title>
        <authorList>
            <person name="Haridas S."/>
            <person name="Albert R."/>
            <person name="Binder M."/>
            <person name="Bloem J."/>
            <person name="Labutti K."/>
            <person name="Salamov A."/>
            <person name="Andreopoulos B."/>
            <person name="Baker S."/>
            <person name="Barry K."/>
            <person name="Bills G."/>
            <person name="Bluhm B."/>
            <person name="Cannon C."/>
            <person name="Castanera R."/>
            <person name="Culley D."/>
            <person name="Daum C."/>
            <person name="Ezra D."/>
            <person name="Gonzalez J."/>
            <person name="Henrissat B."/>
            <person name="Kuo A."/>
            <person name="Liang C."/>
            <person name="Lipzen A."/>
            <person name="Lutzoni F."/>
            <person name="Magnuson J."/>
            <person name="Mondo S."/>
            <person name="Nolan M."/>
            <person name="Ohm R."/>
            <person name="Pangilinan J."/>
            <person name="Park H.-J."/>
            <person name="Ramirez L."/>
            <person name="Alfaro M."/>
            <person name="Sun H."/>
            <person name="Tritt A."/>
            <person name="Yoshinaga Y."/>
            <person name="Zwiers L.-H."/>
            <person name="Turgeon B."/>
            <person name="Goodwin S."/>
            <person name="Spatafora J."/>
            <person name="Crous P."/>
            <person name="Grigoriev I."/>
        </authorList>
    </citation>
    <scope>NUCLEOTIDE SEQUENCE</scope>
    <source>
        <strain evidence="2">CBS 123094</strain>
    </source>
</reference>
<feature type="region of interest" description="Disordered" evidence="1">
    <location>
        <begin position="1"/>
        <end position="125"/>
    </location>
</feature>
<dbReference type="AlphaFoldDB" id="A0A6A5W9E4"/>
<organism evidence="2 3">
    <name type="scientific">Amniculicola lignicola CBS 123094</name>
    <dbReference type="NCBI Taxonomy" id="1392246"/>
    <lineage>
        <taxon>Eukaryota</taxon>
        <taxon>Fungi</taxon>
        <taxon>Dikarya</taxon>
        <taxon>Ascomycota</taxon>
        <taxon>Pezizomycotina</taxon>
        <taxon>Dothideomycetes</taxon>
        <taxon>Pleosporomycetidae</taxon>
        <taxon>Pleosporales</taxon>
        <taxon>Amniculicolaceae</taxon>
        <taxon>Amniculicola</taxon>
    </lineage>
</organism>
<feature type="region of interest" description="Disordered" evidence="1">
    <location>
        <begin position="275"/>
        <end position="306"/>
    </location>
</feature>
<accession>A0A6A5W9E4</accession>
<feature type="compositionally biased region" description="Polar residues" evidence="1">
    <location>
        <begin position="46"/>
        <end position="60"/>
    </location>
</feature>
<feature type="compositionally biased region" description="Low complexity" evidence="1">
    <location>
        <begin position="35"/>
        <end position="45"/>
    </location>
</feature>
<name>A0A6A5W9E4_9PLEO</name>
<gene>
    <name evidence="2" type="ORF">P154DRAFT_249175</name>
</gene>
<feature type="region of interest" description="Disordered" evidence="1">
    <location>
        <begin position="159"/>
        <end position="178"/>
    </location>
</feature>
<proteinExistence type="predicted"/>
<feature type="compositionally biased region" description="Polar residues" evidence="1">
    <location>
        <begin position="159"/>
        <end position="169"/>
    </location>
</feature>
<keyword evidence="3" id="KW-1185">Reference proteome</keyword>
<evidence type="ECO:0000313" key="2">
    <source>
        <dbReference type="EMBL" id="KAF1998342.1"/>
    </source>
</evidence>
<sequence>MLELPAPATPRSTFQRQKSDQLGPITSTPSPNKPSPAQSSESAQSHRSQQDAVKITSTGDASIGRKTPSFGREEDFNDKGKNKDLQTRSSLTTVFKKGMTSHFTMGPPGRTRSPRPKQLDGACSNDDKDYFSFRASGSRSRAASIGPKSSVTAVQSHRRCISSQETQKPLWSPPLWRPAGMSRTRGSVLIHQRRNAICISSGIASLSVSRLFSPETGYCRPEDIAMAKDTDKELDPSRPVPEVAEMGASEGSNPKTRLGKLVGKVKSREFKIAFRNPFERTNNDSEGRETRTASDEVEKLSPHMTE</sequence>
<evidence type="ECO:0000313" key="3">
    <source>
        <dbReference type="Proteomes" id="UP000799779"/>
    </source>
</evidence>